<gene>
    <name evidence="5" type="ORF">F5147DRAFT_627372</name>
</gene>
<feature type="compositionally biased region" description="Polar residues" evidence="3">
    <location>
        <begin position="392"/>
        <end position="402"/>
    </location>
</feature>
<dbReference type="OrthoDB" id="410044at2759"/>
<dbReference type="Proteomes" id="UP000823399">
    <property type="component" value="Unassembled WGS sequence"/>
</dbReference>
<dbReference type="InterPro" id="IPR052462">
    <property type="entry name" value="SLIRP/GR-RBP-like"/>
</dbReference>
<dbReference type="SMART" id="SM00360">
    <property type="entry name" value="RRM"/>
    <property type="match status" value="2"/>
</dbReference>
<dbReference type="InterPro" id="IPR012677">
    <property type="entry name" value="Nucleotide-bd_a/b_plait_sf"/>
</dbReference>
<reference evidence="5" key="1">
    <citation type="journal article" date="2020" name="New Phytol.">
        <title>Comparative genomics reveals dynamic genome evolution in host specialist ectomycorrhizal fungi.</title>
        <authorList>
            <person name="Lofgren L.A."/>
            <person name="Nguyen N.H."/>
            <person name="Vilgalys R."/>
            <person name="Ruytinx J."/>
            <person name="Liao H.L."/>
            <person name="Branco S."/>
            <person name="Kuo A."/>
            <person name="LaButti K."/>
            <person name="Lipzen A."/>
            <person name="Andreopoulos W."/>
            <person name="Pangilinan J."/>
            <person name="Riley R."/>
            <person name="Hundley H."/>
            <person name="Na H."/>
            <person name="Barry K."/>
            <person name="Grigoriev I.V."/>
            <person name="Stajich J.E."/>
            <person name="Kennedy P.G."/>
        </authorList>
    </citation>
    <scope>NUCLEOTIDE SEQUENCE</scope>
    <source>
        <strain evidence="5">FC423</strain>
    </source>
</reference>
<dbReference type="InterPro" id="IPR000504">
    <property type="entry name" value="RRM_dom"/>
</dbReference>
<feature type="domain" description="RRM" evidence="4">
    <location>
        <begin position="570"/>
        <end position="650"/>
    </location>
</feature>
<keyword evidence="1 2" id="KW-0694">RNA-binding</keyword>
<keyword evidence="6" id="KW-1185">Reference proteome</keyword>
<dbReference type="GO" id="GO:0003723">
    <property type="term" value="F:RNA binding"/>
    <property type="evidence" value="ECO:0007669"/>
    <property type="project" value="UniProtKB-UniRule"/>
</dbReference>
<name>A0A9P7FIV9_9AGAM</name>
<evidence type="ECO:0000313" key="5">
    <source>
        <dbReference type="EMBL" id="KAG2118073.1"/>
    </source>
</evidence>
<organism evidence="5 6">
    <name type="scientific">Suillus discolor</name>
    <dbReference type="NCBI Taxonomy" id="1912936"/>
    <lineage>
        <taxon>Eukaryota</taxon>
        <taxon>Fungi</taxon>
        <taxon>Dikarya</taxon>
        <taxon>Basidiomycota</taxon>
        <taxon>Agaricomycotina</taxon>
        <taxon>Agaricomycetes</taxon>
        <taxon>Agaricomycetidae</taxon>
        <taxon>Boletales</taxon>
        <taxon>Suillineae</taxon>
        <taxon>Suillaceae</taxon>
        <taxon>Suillus</taxon>
    </lineage>
</organism>
<evidence type="ECO:0000256" key="1">
    <source>
        <dbReference type="ARBA" id="ARBA00022884"/>
    </source>
</evidence>
<feature type="region of interest" description="Disordered" evidence="3">
    <location>
        <begin position="1002"/>
        <end position="1070"/>
    </location>
</feature>
<evidence type="ECO:0000256" key="3">
    <source>
        <dbReference type="SAM" id="MobiDB-lite"/>
    </source>
</evidence>
<dbReference type="AlphaFoldDB" id="A0A9P7FIV9"/>
<evidence type="ECO:0000259" key="4">
    <source>
        <dbReference type="PROSITE" id="PS50102"/>
    </source>
</evidence>
<dbReference type="GeneID" id="64694969"/>
<evidence type="ECO:0000256" key="2">
    <source>
        <dbReference type="PROSITE-ProRule" id="PRU00176"/>
    </source>
</evidence>
<comment type="caution">
    <text evidence="5">The sequence shown here is derived from an EMBL/GenBank/DDBJ whole genome shotgun (WGS) entry which is preliminary data.</text>
</comment>
<dbReference type="Gene3D" id="3.30.70.330">
    <property type="match status" value="2"/>
</dbReference>
<dbReference type="PROSITE" id="PS50102">
    <property type="entry name" value="RRM"/>
    <property type="match status" value="2"/>
</dbReference>
<protein>
    <recommendedName>
        <fullName evidence="4">RRM domain-containing protein</fullName>
    </recommendedName>
</protein>
<proteinExistence type="predicted"/>
<dbReference type="SUPFAM" id="SSF54928">
    <property type="entry name" value="RNA-binding domain, RBD"/>
    <property type="match status" value="2"/>
</dbReference>
<feature type="domain" description="RRM" evidence="4">
    <location>
        <begin position="57"/>
        <end position="139"/>
    </location>
</feature>
<evidence type="ECO:0000313" key="6">
    <source>
        <dbReference type="Proteomes" id="UP000823399"/>
    </source>
</evidence>
<accession>A0A9P7FIV9</accession>
<dbReference type="InterPro" id="IPR035979">
    <property type="entry name" value="RBD_domain_sf"/>
</dbReference>
<dbReference type="Pfam" id="PF00076">
    <property type="entry name" value="RRM_1"/>
    <property type="match status" value="1"/>
</dbReference>
<dbReference type="RefSeq" id="XP_041298590.1">
    <property type="nucleotide sequence ID" value="XM_041432710.1"/>
</dbReference>
<dbReference type="EMBL" id="JABBWM010000004">
    <property type="protein sequence ID" value="KAG2118073.1"/>
    <property type="molecule type" value="Genomic_DNA"/>
</dbReference>
<sequence length="1070" mass="118386">MPQHTQARSWGTRFDTLLSAAPLSPTEDPNITTQDIPLSVNEACDDSKKSDRIVQDASIFIGSLPTNIDHLELTRMLSDHLSDYPEVQTIKVVRDSKGGTCAFIQCQDAETAAMLIANLHSSDPKQFMGRYLRYEPARALRTLLISYRTPRQFAPSSDIKSSFGDLQDGKPVDLNLPWAMKISRVSGSRHLSLLYNSDARTAAENEGLLPLGDREADEYGAYFNPLLYTAETLRKISTIFGAIEHFVPHEFESGVQQEYPPPHDAQRSAEMETGCWEIKWCHRDDCVAALITLRRVPHLTVTWAHHPAHPRQPMPYHSAQAVQTSQQHWQAQAASSTHMAPSHFPFPNRFSSIDSLVLYHHPGTQPISSSASLGNISRNSNRASTALCDMTWSSQNGTSDRTGTAPKRPRALSLSHKPLGVDKKHFPPISETVRERETRKYWSDRMEAADENQRLVFVSLCSEFQLSTTHSSILTHLPSMSGISNITSSTAHFNTTPVQHEESYDIELGIPPTPEFGTSPMTPKTPGSLIPRTPTTGSYLGDFQSGSLPEFATKNDLQWDAKREGPLDPTTIFVGGLEMYGPNAWDEERVRNLFSRYGGVENVKVIRPVNKRSAFAFVTFNNKESPARAVSEEHNRILDGRPIRVQLRDWNPPHRTNWRSNRNRGRNFEGSVVRHGSEPSLVSSDDFCVDPNVQQPSAIALEERLQELNIDHKTAINASMPDVEQSDEKLDVDSELQQSSSLVADDVQTINLDGIVPFQAVSITPSASQTSMTSAPPQHMAYPIPTMGYYHPQGWVAGFPPYHMQYMGAYPGFPLPPPMTQSFPPASGADARGTPSATPAPIVHPGMYAPFIPYPYPARTPVREQGQGQTPVATQAPLIPTGFIHGDQGILVPVYPPDALNQYMSGAQGEQASTSTETALASLPVQPPNNWKPYPPPAFAPGMSVPPGIQHPNSGPFPIMTPHGWMPNHASFGINQHMQAPSNFPPGSGAHMQPVFEQRNINIPPRRQHRRDHQSNFKNGGRGHPGRYPRGSFASNAPNMNVRPTPGPDHFTSSQRDVQSGPEWNHWGTQ</sequence>
<dbReference type="PANTHER" id="PTHR48027">
    <property type="entry name" value="HETEROGENEOUS NUCLEAR RIBONUCLEOPROTEIN 87F-RELATED"/>
    <property type="match status" value="1"/>
</dbReference>
<feature type="region of interest" description="Disordered" evidence="3">
    <location>
        <begin position="392"/>
        <end position="411"/>
    </location>
</feature>